<protein>
    <submittedName>
        <fullName evidence="2">Uncharacterized protein</fullName>
    </submittedName>
</protein>
<gene>
    <name evidence="2" type="ORF">QR46_4546</name>
</gene>
<dbReference type="VEuPathDB" id="GiardiaDB:QR46_4546"/>
<comment type="caution">
    <text evidence="2">The sequence shown here is derived from an EMBL/GenBank/DDBJ whole genome shotgun (WGS) entry which is preliminary data.</text>
</comment>
<dbReference type="OrthoDB" id="10251562at2759"/>
<proteinExistence type="predicted"/>
<keyword evidence="1" id="KW-0175">Coiled coil</keyword>
<evidence type="ECO:0000313" key="2">
    <source>
        <dbReference type="EMBL" id="KWX11494.1"/>
    </source>
</evidence>
<dbReference type="Proteomes" id="UP000070089">
    <property type="component" value="Unassembled WGS sequence"/>
</dbReference>
<sequence>MLSLTTIKPKERDCYSVTKQLNEQTAILKDSQDFSLAESLQREIQKVKQEKLQKLTAAENARQDFERDCLEQAQKLAMTSEQKIWAENEAILQKEIEESIIQLQEDQEVELKRLEAKLSSDKPKVYFSSKVLGLRKEAETLFKLKEFEKAKESAALADKEEKAFLAQLERERVRKADIERKKLYDKHDKEIAALEYRNYLKFCEFWASRNAALAATMQRGKNFKQDLDIAHRDEYINLRARCVDRDIVSNRKSYQTASATFRGSAFLKLARTHITTNDQLKGDGE</sequence>
<evidence type="ECO:0000313" key="3">
    <source>
        <dbReference type="Proteomes" id="UP000070089"/>
    </source>
</evidence>
<reference evidence="2 3" key="1">
    <citation type="journal article" date="2015" name="Mol. Biochem. Parasitol.">
        <title>Identification of polymorphic genes for use in assemblage B genotyping assays through comparative genomics of multiple assemblage B Giardia duodenalis isolates.</title>
        <authorList>
            <person name="Wielinga C."/>
            <person name="Thompson R.C."/>
            <person name="Monis P."/>
            <person name="Ryan U."/>
        </authorList>
    </citation>
    <scope>NUCLEOTIDE SEQUENCE [LARGE SCALE GENOMIC DNA]</scope>
    <source>
        <strain evidence="2 3">BAH15c1</strain>
    </source>
</reference>
<accession>A0A132NN82</accession>
<evidence type="ECO:0000256" key="1">
    <source>
        <dbReference type="SAM" id="Coils"/>
    </source>
</evidence>
<dbReference type="EMBL" id="JXTI01000181">
    <property type="protein sequence ID" value="KWX11494.1"/>
    <property type="molecule type" value="Genomic_DNA"/>
</dbReference>
<dbReference type="AlphaFoldDB" id="A0A132NN82"/>
<organism evidence="2 3">
    <name type="scientific">Giardia duodenalis assemblage B</name>
    <dbReference type="NCBI Taxonomy" id="1394984"/>
    <lineage>
        <taxon>Eukaryota</taxon>
        <taxon>Metamonada</taxon>
        <taxon>Diplomonadida</taxon>
        <taxon>Hexamitidae</taxon>
        <taxon>Giardiinae</taxon>
        <taxon>Giardia</taxon>
    </lineage>
</organism>
<name>A0A132NN82_GIAIN</name>
<feature type="coiled-coil region" evidence="1">
    <location>
        <begin position="37"/>
        <end position="68"/>
    </location>
</feature>